<comment type="subcellular location">
    <subcellularLocation>
        <location evidence="1 10 12">Cytoplasm</location>
    </subcellularLocation>
</comment>
<feature type="compositionally biased region" description="Basic and acidic residues" evidence="13">
    <location>
        <begin position="143"/>
        <end position="158"/>
    </location>
</feature>
<comment type="caution">
    <text evidence="15">The sequence shown here is derived from an EMBL/GenBank/DDBJ whole genome shotgun (WGS) entry which is preliminary data.</text>
</comment>
<evidence type="ECO:0000256" key="1">
    <source>
        <dbReference type="ARBA" id="ARBA00004496"/>
    </source>
</evidence>
<dbReference type="Gene3D" id="3.40.50.300">
    <property type="entry name" value="P-loop containing nucleotide triphosphate hydrolases"/>
    <property type="match status" value="1"/>
</dbReference>
<dbReference type="GO" id="GO:0003743">
    <property type="term" value="F:translation initiation factor activity"/>
    <property type="evidence" value="ECO:0007669"/>
    <property type="project" value="UniProtKB-KW"/>
</dbReference>
<feature type="region of interest" description="G-domain" evidence="10">
    <location>
        <begin position="434"/>
        <end position="582"/>
    </location>
</feature>
<evidence type="ECO:0000256" key="7">
    <source>
        <dbReference type="ARBA" id="ARBA00022917"/>
    </source>
</evidence>
<dbReference type="Pfam" id="PF03144">
    <property type="entry name" value="GTP_EFTU_D2"/>
    <property type="match status" value="1"/>
</dbReference>
<dbReference type="NCBIfam" id="TIGR00487">
    <property type="entry name" value="IF-2"/>
    <property type="match status" value="1"/>
</dbReference>
<dbReference type="PROSITE" id="PS51722">
    <property type="entry name" value="G_TR_2"/>
    <property type="match status" value="1"/>
</dbReference>
<feature type="domain" description="Tr-type G" evidence="14">
    <location>
        <begin position="431"/>
        <end position="600"/>
    </location>
</feature>
<evidence type="ECO:0000313" key="15">
    <source>
        <dbReference type="EMBL" id="MDJ1649441.1"/>
    </source>
</evidence>
<dbReference type="PANTHER" id="PTHR43381:SF5">
    <property type="entry name" value="TR-TYPE G DOMAIN-CONTAINING PROTEIN"/>
    <property type="match status" value="1"/>
</dbReference>
<dbReference type="SUPFAM" id="SSF52540">
    <property type="entry name" value="P-loop containing nucleoside triphosphate hydrolases"/>
    <property type="match status" value="1"/>
</dbReference>
<gene>
    <name evidence="10 15" type="primary">infB</name>
    <name evidence="15" type="ORF">QNJ86_01365</name>
</gene>
<dbReference type="CDD" id="cd03702">
    <property type="entry name" value="IF2_mtIF2_II"/>
    <property type="match status" value="1"/>
</dbReference>
<feature type="region of interest" description="Disordered" evidence="13">
    <location>
        <begin position="307"/>
        <end position="331"/>
    </location>
</feature>
<evidence type="ECO:0000256" key="4">
    <source>
        <dbReference type="ARBA" id="ARBA00022490"/>
    </source>
</evidence>
<feature type="binding site" evidence="10">
    <location>
        <begin position="540"/>
        <end position="543"/>
    </location>
    <ligand>
        <name>GTP</name>
        <dbReference type="ChEBI" id="CHEBI:37565"/>
    </ligand>
</feature>
<dbReference type="SUPFAM" id="SSF52156">
    <property type="entry name" value="Initiation factor IF2/eIF5b, domain 3"/>
    <property type="match status" value="1"/>
</dbReference>
<dbReference type="InterPro" id="IPR015760">
    <property type="entry name" value="TIF_IF2"/>
</dbReference>
<dbReference type="Pfam" id="PF04760">
    <property type="entry name" value="IF2_N"/>
    <property type="match status" value="2"/>
</dbReference>
<comment type="similarity">
    <text evidence="2 10 11">Belongs to the TRAFAC class translation factor GTPase superfamily. Classic translation factor GTPase family. IF-2 subfamily.</text>
</comment>
<evidence type="ECO:0000256" key="3">
    <source>
        <dbReference type="ARBA" id="ARBA00020675"/>
    </source>
</evidence>
<dbReference type="SUPFAM" id="SSF50447">
    <property type="entry name" value="Translation proteins"/>
    <property type="match status" value="2"/>
</dbReference>
<dbReference type="Pfam" id="PF22042">
    <property type="entry name" value="EF-G_D2"/>
    <property type="match status" value="1"/>
</dbReference>
<name>A0ABT7DLJ1_9ACTN</name>
<dbReference type="Gene3D" id="1.10.10.2480">
    <property type="match status" value="1"/>
</dbReference>
<dbReference type="Proteomes" id="UP001232750">
    <property type="component" value="Unassembled WGS sequence"/>
</dbReference>
<evidence type="ECO:0000256" key="12">
    <source>
        <dbReference type="RuleBase" id="RU000645"/>
    </source>
</evidence>
<dbReference type="Gene3D" id="3.40.50.10050">
    <property type="entry name" value="Translation initiation factor IF- 2, domain 3"/>
    <property type="match status" value="1"/>
</dbReference>
<dbReference type="InterPro" id="IPR000178">
    <property type="entry name" value="TF_IF2_bacterial-like"/>
</dbReference>
<dbReference type="EMBL" id="JASJEU010000003">
    <property type="protein sequence ID" value="MDJ1649441.1"/>
    <property type="molecule type" value="Genomic_DNA"/>
</dbReference>
<dbReference type="InterPro" id="IPR009000">
    <property type="entry name" value="Transl_B-barrel_sf"/>
</dbReference>
<organism evidence="15 16">
    <name type="scientific">Gordonibacter faecis</name>
    <dbReference type="NCBI Taxonomy" id="3047475"/>
    <lineage>
        <taxon>Bacteria</taxon>
        <taxon>Bacillati</taxon>
        <taxon>Actinomycetota</taxon>
        <taxon>Coriobacteriia</taxon>
        <taxon>Eggerthellales</taxon>
        <taxon>Eggerthellaceae</taxon>
        <taxon>Gordonibacter</taxon>
    </lineage>
</organism>
<dbReference type="InterPro" id="IPR027417">
    <property type="entry name" value="P-loop_NTPase"/>
</dbReference>
<evidence type="ECO:0000256" key="13">
    <source>
        <dbReference type="SAM" id="MobiDB-lite"/>
    </source>
</evidence>
<dbReference type="Gene3D" id="2.40.30.10">
    <property type="entry name" value="Translation factors"/>
    <property type="match status" value="2"/>
</dbReference>
<evidence type="ECO:0000256" key="8">
    <source>
        <dbReference type="ARBA" id="ARBA00023134"/>
    </source>
</evidence>
<dbReference type="PANTHER" id="PTHR43381">
    <property type="entry name" value="TRANSLATION INITIATION FACTOR IF-2-RELATED"/>
    <property type="match status" value="1"/>
</dbReference>
<comment type="function">
    <text evidence="9 10 11">One of the essential components for the initiation of protein synthesis. Protects formylmethionyl-tRNA from spontaneous hydrolysis and promotes its binding to the 30S ribosomal subunits. Also involved in the hydrolysis of GTP during the formation of the 70S ribosomal complex.</text>
</comment>
<dbReference type="InterPro" id="IPR036925">
    <property type="entry name" value="TIF_IF2_dom3_sf"/>
</dbReference>
<accession>A0ABT7DLJ1</accession>
<feature type="region of interest" description="Disordered" evidence="13">
    <location>
        <begin position="55"/>
        <end position="205"/>
    </location>
</feature>
<keyword evidence="4 10" id="KW-0963">Cytoplasm</keyword>
<dbReference type="HAMAP" id="MF_00100_B">
    <property type="entry name" value="IF_2_B"/>
    <property type="match status" value="1"/>
</dbReference>
<sequence length="931" mass="101021">MASMRVHELAKEFDMTSKELLDKLHDMKIPAKSHASMLADAYVAKIRKNLEPEIKQRAGQLEDEEARKLAEERAEAERKKAEEERARREAVEQERAAREAERARREAAEASGEAPAEGEGGGGDKPTKAPVASPFESLASQIESEKERVAREAAEARARARAAKAAAEVAKKQAVEEALRQRNSKGKKSTTQAAPKKPAPVLGAKKAAGGFDSLLSQIEAEKQRIEAQKKQGGNAQAGRGAGAGAGASANAPRKGGKKGRGKAAGFEQVVPELEQQRATGEDRYAQMAVQAEKLQRDKVLAEARAAVAAATSHEGEGRRKKRKEKREAENRERLEMEAIEKGLDPTLVLDDSVVEIPQGTTVAKFAELLGVQPNDIIKRLFLLGQVLTLTQSMADDMIELIADDMGRKVRVVSPEEEYAVVYHDRDEDLKPRPPVVTVMGHVDHGKTSLLDAIRDTGVAAGEAGGITQHIGASVVEIDGKQITFIDTPGHEAFTAMRARGALITDVIVLVVAADDGVMPQTIEAINHAKAAEVPIVVAVNKIDKPGANPDRVRQELTEYGVIPEEWGGSNMFVEVSAKQRLHIDDVLETIILQADVLELKANPDAEASGFVIEANLDKGRGPVATVLVQRGTLHPGDVVVAGTSYGRVRALVDPRGKHVDAALPADPVEILGLNSVPVAGDEFRVFEDERDARKLAEERALRARLAEQDAKSHMSLDDLFSRIEEGKQTDLNLIVKADVQGSIEALRDAFDKMDQSEVRINIVHSAVGGITETDVTLASASDAIIIGFNVRPTGKSKVQAEKEKVDIRLYRVIYQAIEEINAARVGLLSPDIVEVDTGIAEVRETFKVPKVGTVAGCYITEGEINRDDKVRIVRDGTIIFEGTMASLRRFKDDVKSVKQGYECGIGINNFQDLKVGDTIEGYQVKEVERTE</sequence>
<dbReference type="InterPro" id="IPR005225">
    <property type="entry name" value="Small_GTP-bd"/>
</dbReference>
<keyword evidence="5 10" id="KW-0396">Initiation factor</keyword>
<dbReference type="InterPro" id="IPR000795">
    <property type="entry name" value="T_Tr_GTP-bd_dom"/>
</dbReference>
<reference evidence="15 16" key="1">
    <citation type="submission" date="2023-05" db="EMBL/GenBank/DDBJ databases">
        <title>Gordonibacter KGMB12511T sp. nov., isolated from faeces of healthy Korean.</title>
        <authorList>
            <person name="Kim H.S."/>
            <person name="Kim J.-S."/>
            <person name="Suh M.K."/>
            <person name="Eom M.K."/>
            <person name="Do H.E."/>
            <person name="Lee J.-S."/>
        </authorList>
    </citation>
    <scope>NUCLEOTIDE SEQUENCE [LARGE SCALE GENOMIC DNA]</scope>
    <source>
        <strain evidence="15 16">KGMB12511</strain>
    </source>
</reference>
<evidence type="ECO:0000256" key="5">
    <source>
        <dbReference type="ARBA" id="ARBA00022540"/>
    </source>
</evidence>
<dbReference type="NCBIfam" id="TIGR00231">
    <property type="entry name" value="small_GTP"/>
    <property type="match status" value="1"/>
</dbReference>
<evidence type="ECO:0000256" key="11">
    <source>
        <dbReference type="RuleBase" id="RU000644"/>
    </source>
</evidence>
<evidence type="ECO:0000259" key="14">
    <source>
        <dbReference type="PROSITE" id="PS51722"/>
    </source>
</evidence>
<feature type="binding site" evidence="10">
    <location>
        <begin position="440"/>
        <end position="447"/>
    </location>
    <ligand>
        <name>GTP</name>
        <dbReference type="ChEBI" id="CHEBI:37565"/>
    </ligand>
</feature>
<dbReference type="CDD" id="cd01887">
    <property type="entry name" value="IF2_eIF5B"/>
    <property type="match status" value="1"/>
</dbReference>
<proteinExistence type="inferred from homology"/>
<keyword evidence="8 10" id="KW-0342">GTP-binding</keyword>
<protein>
    <recommendedName>
        <fullName evidence="3 10">Translation initiation factor IF-2</fullName>
    </recommendedName>
</protein>
<dbReference type="PRINTS" id="PR00449">
    <property type="entry name" value="RASTRNSFRMNG"/>
</dbReference>
<dbReference type="CDD" id="cd03692">
    <property type="entry name" value="mtIF2_IVc"/>
    <property type="match status" value="1"/>
</dbReference>
<evidence type="ECO:0000256" key="10">
    <source>
        <dbReference type="HAMAP-Rule" id="MF_00100"/>
    </source>
</evidence>
<dbReference type="InterPro" id="IPR053905">
    <property type="entry name" value="EF-G-like_DII"/>
</dbReference>
<feature type="compositionally biased region" description="Basic and acidic residues" evidence="13">
    <location>
        <begin position="65"/>
        <end position="108"/>
    </location>
</feature>
<evidence type="ECO:0000256" key="6">
    <source>
        <dbReference type="ARBA" id="ARBA00022741"/>
    </source>
</evidence>
<dbReference type="InterPro" id="IPR004161">
    <property type="entry name" value="EFTu-like_2"/>
</dbReference>
<dbReference type="InterPro" id="IPR044145">
    <property type="entry name" value="IF2_II"/>
</dbReference>
<feature type="binding site" evidence="10">
    <location>
        <begin position="486"/>
        <end position="490"/>
    </location>
    <ligand>
        <name>GTP</name>
        <dbReference type="ChEBI" id="CHEBI:37565"/>
    </ligand>
</feature>
<feature type="compositionally biased region" description="Basic and acidic residues" evidence="13">
    <location>
        <begin position="169"/>
        <end position="180"/>
    </location>
</feature>
<evidence type="ECO:0000256" key="9">
    <source>
        <dbReference type="ARBA" id="ARBA00025162"/>
    </source>
</evidence>
<evidence type="ECO:0000256" key="2">
    <source>
        <dbReference type="ARBA" id="ARBA00007733"/>
    </source>
</evidence>
<dbReference type="Pfam" id="PF11987">
    <property type="entry name" value="IF-2"/>
    <property type="match status" value="1"/>
</dbReference>
<evidence type="ECO:0000313" key="16">
    <source>
        <dbReference type="Proteomes" id="UP001232750"/>
    </source>
</evidence>
<dbReference type="InterPro" id="IPR023115">
    <property type="entry name" value="TIF_IF2_dom3"/>
</dbReference>
<dbReference type="InterPro" id="IPR006847">
    <property type="entry name" value="IF2_N"/>
</dbReference>
<dbReference type="Pfam" id="PF00009">
    <property type="entry name" value="GTP_EFTU"/>
    <property type="match status" value="1"/>
</dbReference>
<keyword evidence="7 10" id="KW-0648">Protein biosynthesis</keyword>
<dbReference type="RefSeq" id="WP_283830771.1">
    <property type="nucleotide sequence ID" value="NZ_JASJEU010000003.1"/>
</dbReference>
<dbReference type="PROSITE" id="PS01176">
    <property type="entry name" value="IF2"/>
    <property type="match status" value="1"/>
</dbReference>
<feature type="region of interest" description="Disordered" evidence="13">
    <location>
        <begin position="222"/>
        <end position="266"/>
    </location>
</feature>
<keyword evidence="6 10" id="KW-0547">Nucleotide-binding</keyword>
<keyword evidence="16" id="KW-1185">Reference proteome</keyword>